<evidence type="ECO:0000313" key="2">
    <source>
        <dbReference type="Proteomes" id="UP000481327"/>
    </source>
</evidence>
<reference evidence="1 2" key="1">
    <citation type="submission" date="2019-09" db="EMBL/GenBank/DDBJ databases">
        <title>Polymorphobacter sp. isolated from a lake in China.</title>
        <authorList>
            <person name="Liu Z."/>
        </authorList>
    </citation>
    <scope>NUCLEOTIDE SEQUENCE [LARGE SCALE GENOMIC DNA]</scope>
    <source>
        <strain evidence="1 2">D40P</strain>
    </source>
</reference>
<dbReference type="Pfam" id="PF04286">
    <property type="entry name" value="DUF445"/>
    <property type="match status" value="1"/>
</dbReference>
<dbReference type="InterPro" id="IPR007383">
    <property type="entry name" value="DUF445"/>
</dbReference>
<dbReference type="GO" id="GO:0005886">
    <property type="term" value="C:plasma membrane"/>
    <property type="evidence" value="ECO:0007669"/>
    <property type="project" value="TreeGrafter"/>
</dbReference>
<dbReference type="OrthoDB" id="9769590at2"/>
<proteinExistence type="predicted"/>
<dbReference type="PANTHER" id="PTHR38442">
    <property type="entry name" value="INNER MEMBRANE PROTEIN-RELATED"/>
    <property type="match status" value="1"/>
</dbReference>
<dbReference type="AlphaFoldDB" id="A0A7C9LES9"/>
<evidence type="ECO:0000313" key="1">
    <source>
        <dbReference type="EMBL" id="MQT16187.1"/>
    </source>
</evidence>
<gene>
    <name evidence="1" type="ORF">F3168_02800</name>
</gene>
<dbReference type="PANTHER" id="PTHR38442:SF1">
    <property type="entry name" value="INNER MEMBRANE PROTEIN"/>
    <property type="match status" value="1"/>
</dbReference>
<name>A0A7C9LES9_9SPHN</name>
<dbReference type="Proteomes" id="UP000481327">
    <property type="component" value="Unassembled WGS sequence"/>
</dbReference>
<comment type="caution">
    <text evidence="1">The sequence shown here is derived from an EMBL/GenBank/DDBJ whole genome shotgun (WGS) entry which is preliminary data.</text>
</comment>
<dbReference type="EMBL" id="WIOL01000001">
    <property type="protein sequence ID" value="MQT16187.1"/>
    <property type="molecule type" value="Genomic_DNA"/>
</dbReference>
<accession>A0A7C9LES9</accession>
<dbReference type="RefSeq" id="WP_152576614.1">
    <property type="nucleotide sequence ID" value="NZ_JAATJI010000001.1"/>
</dbReference>
<organism evidence="1 2">
    <name type="scientific">Sandarakinorhabdus fusca</name>
    <dbReference type="NCBI Taxonomy" id="1439888"/>
    <lineage>
        <taxon>Bacteria</taxon>
        <taxon>Pseudomonadati</taxon>
        <taxon>Pseudomonadota</taxon>
        <taxon>Alphaproteobacteria</taxon>
        <taxon>Sphingomonadales</taxon>
        <taxon>Sphingosinicellaceae</taxon>
        <taxon>Sandarakinorhabdus</taxon>
    </lineage>
</organism>
<sequence length="401" mass="43486">MRLAATLLLVAMACVFMATLAFQGSHPALPWVQAFAEAALVGGLADWFAVTALFRHPLGLPIPHTAIIPANKDRIGDSLATFLKDNFLTPGVVARRLDALDIADAIARWLVADPVPATGKRRGFGPLVARVIEALDQKAIGDLVRDVASNRLRALALSPIVADAIDTTLDRGRHEPLIDSALDWGLETLNSQAPAIRGMVAERTTWLLRMISVDERVSDSLIDGLRRLLTEMRHDPFHPLRSRVGDSLRTWAFDLRHFPESQEKVEAFKDDLIANPAMAGWLAGLWDSARAAMLASLNNPAALPAGKLRPAMKALGERIATDASLRNAINLHLRRAAVGLVNDYGGAIVSLVSDTVRKWDARTVTEKLETAVGRDLQFIRINGTIIGGTIGLVIHALRVAL</sequence>
<keyword evidence="2" id="KW-1185">Reference proteome</keyword>
<protein>
    <submittedName>
        <fullName evidence="1">DUF445 family protein</fullName>
    </submittedName>
</protein>